<protein>
    <submittedName>
        <fullName evidence="1">Uncharacterized protein</fullName>
    </submittedName>
</protein>
<reference evidence="1" key="1">
    <citation type="submission" date="2020-04" db="EMBL/GenBank/DDBJ databases">
        <authorList>
            <person name="Chiriac C."/>
            <person name="Salcher M."/>
            <person name="Ghai R."/>
            <person name="Kavagutti S V."/>
        </authorList>
    </citation>
    <scope>NUCLEOTIDE SEQUENCE</scope>
</reference>
<proteinExistence type="predicted"/>
<organism evidence="1">
    <name type="scientific">uncultured Caudovirales phage</name>
    <dbReference type="NCBI Taxonomy" id="2100421"/>
    <lineage>
        <taxon>Viruses</taxon>
        <taxon>Duplodnaviria</taxon>
        <taxon>Heunggongvirae</taxon>
        <taxon>Uroviricota</taxon>
        <taxon>Caudoviricetes</taxon>
        <taxon>Peduoviridae</taxon>
        <taxon>Maltschvirus</taxon>
        <taxon>Maltschvirus maltsch</taxon>
    </lineage>
</organism>
<sequence length="197" mass="22051">MFDLSKYMTAEERIELFKLDNPEMRYDTEHGVYGEFVWVKAKIFRFFDDPTPIYTGLAMESMKTQFAMEKAETSAYARAITNSGDPKYSTTKDGVKAPRANREEMVKVAAIENDKTSARLEADLSNNWESFIADEPKITTLAQGVELVQQSLGASVIPECKHGAMQYKEGVSAKGPYSGYVCTGPRGSQCPAKWDKK</sequence>
<dbReference type="Pfam" id="PF25690">
    <property type="entry name" value="Phage_gp49"/>
    <property type="match status" value="1"/>
</dbReference>
<name>A0A6J5NLD8_9CAUD</name>
<gene>
    <name evidence="1" type="ORF">UFOVP719_8</name>
</gene>
<evidence type="ECO:0000313" key="1">
    <source>
        <dbReference type="EMBL" id="CAB4159733.1"/>
    </source>
</evidence>
<accession>A0A6J5NLD8</accession>
<dbReference type="InterPro" id="IPR057999">
    <property type="entry name" value="Gp49"/>
</dbReference>
<dbReference type="EMBL" id="LR796689">
    <property type="protein sequence ID" value="CAB4159733.1"/>
    <property type="molecule type" value="Genomic_DNA"/>
</dbReference>